<proteinExistence type="predicted"/>
<dbReference type="InterPro" id="IPR000152">
    <property type="entry name" value="EGF-type_Asp/Asn_hydroxyl_site"/>
</dbReference>
<accession>A0ABY7FPA6</accession>
<gene>
    <name evidence="6" type="ORF">MAR_037719</name>
</gene>
<dbReference type="InterPro" id="IPR009030">
    <property type="entry name" value="Growth_fac_rcpt_cys_sf"/>
</dbReference>
<dbReference type="InterPro" id="IPR018097">
    <property type="entry name" value="EGF_Ca-bd_CS"/>
</dbReference>
<dbReference type="PANTHER" id="PTHR24034">
    <property type="entry name" value="EGF-LIKE DOMAIN-CONTAINING PROTEIN"/>
    <property type="match status" value="1"/>
</dbReference>
<evidence type="ECO:0000313" key="6">
    <source>
        <dbReference type="EMBL" id="WAR24050.1"/>
    </source>
</evidence>
<dbReference type="InterPro" id="IPR001881">
    <property type="entry name" value="EGF-like_Ca-bd_dom"/>
</dbReference>
<dbReference type="PROSITE" id="PS01186">
    <property type="entry name" value="EGF_2"/>
    <property type="match status" value="1"/>
</dbReference>
<keyword evidence="1 4" id="KW-0245">EGF-like domain</keyword>
<dbReference type="InterPro" id="IPR050751">
    <property type="entry name" value="ECM_structural_protein"/>
</dbReference>
<feature type="non-terminal residue" evidence="6">
    <location>
        <position position="121"/>
    </location>
</feature>
<evidence type="ECO:0000313" key="7">
    <source>
        <dbReference type="Proteomes" id="UP001164746"/>
    </source>
</evidence>
<evidence type="ECO:0000256" key="3">
    <source>
        <dbReference type="ARBA" id="ARBA00023157"/>
    </source>
</evidence>
<dbReference type="SMART" id="SM00181">
    <property type="entry name" value="EGF"/>
    <property type="match status" value="3"/>
</dbReference>
<feature type="domain" description="EGF-like" evidence="5">
    <location>
        <begin position="82"/>
        <end position="119"/>
    </location>
</feature>
<reference evidence="6" key="1">
    <citation type="submission" date="2022-11" db="EMBL/GenBank/DDBJ databases">
        <title>Centuries of genome instability and evolution in soft-shell clam transmissible cancer (bioRxiv).</title>
        <authorList>
            <person name="Hart S.F.M."/>
            <person name="Yonemitsu M.A."/>
            <person name="Giersch R.M."/>
            <person name="Beal B.F."/>
            <person name="Arriagada G."/>
            <person name="Davis B.W."/>
            <person name="Ostrander E.A."/>
            <person name="Goff S.P."/>
            <person name="Metzger M.J."/>
        </authorList>
    </citation>
    <scope>NUCLEOTIDE SEQUENCE</scope>
    <source>
        <strain evidence="6">MELC-2E11</strain>
        <tissue evidence="6">Siphon/mantle</tissue>
    </source>
</reference>
<dbReference type="InterPro" id="IPR000742">
    <property type="entry name" value="EGF"/>
</dbReference>
<keyword evidence="3" id="KW-1015">Disulfide bond</keyword>
<dbReference type="PROSITE" id="PS00010">
    <property type="entry name" value="ASX_HYDROXYL"/>
    <property type="match status" value="1"/>
</dbReference>
<dbReference type="PANTHER" id="PTHR24034:SF204">
    <property type="entry name" value="ADHESION G PROTEIN-COUPLED RECEPTOR E1"/>
    <property type="match status" value="1"/>
</dbReference>
<keyword evidence="2" id="KW-0677">Repeat</keyword>
<dbReference type="Proteomes" id="UP001164746">
    <property type="component" value="Chromosome 13"/>
</dbReference>
<keyword evidence="7" id="KW-1185">Reference proteome</keyword>
<evidence type="ECO:0000259" key="5">
    <source>
        <dbReference type="PROSITE" id="PS50026"/>
    </source>
</evidence>
<sequence>INECNEALHNCTHKCNNFDGGFNCSCPQGYNLNQAAWTCIKNSSLNCSECHQASGCEIIKNETKCFCVDGFELDDSGKKCKDVDECTRGVCSQGCTNTNGSFQCSCFAGFELVDRANCKGC</sequence>
<dbReference type="PRINTS" id="PR00907">
    <property type="entry name" value="THRMBOMODULN"/>
</dbReference>
<dbReference type="Gene3D" id="2.10.25.10">
    <property type="entry name" value="Laminin"/>
    <property type="match status" value="3"/>
</dbReference>
<dbReference type="EMBL" id="CP111024">
    <property type="protein sequence ID" value="WAR24050.1"/>
    <property type="molecule type" value="Genomic_DNA"/>
</dbReference>
<dbReference type="SMART" id="SM00179">
    <property type="entry name" value="EGF_CA"/>
    <property type="match status" value="2"/>
</dbReference>
<dbReference type="PROSITE" id="PS01187">
    <property type="entry name" value="EGF_CA"/>
    <property type="match status" value="1"/>
</dbReference>
<evidence type="ECO:0000256" key="4">
    <source>
        <dbReference type="PROSITE-ProRule" id="PRU00076"/>
    </source>
</evidence>
<protein>
    <submittedName>
        <fullName evidence="6">GAS6-like protein</fullName>
    </submittedName>
</protein>
<feature type="non-terminal residue" evidence="6">
    <location>
        <position position="1"/>
    </location>
</feature>
<dbReference type="PROSITE" id="PS50026">
    <property type="entry name" value="EGF_3"/>
    <property type="match status" value="1"/>
</dbReference>
<dbReference type="InterPro" id="IPR049883">
    <property type="entry name" value="NOTCH1_EGF-like"/>
</dbReference>
<comment type="caution">
    <text evidence="4">Lacks conserved residue(s) required for the propagation of feature annotation.</text>
</comment>
<evidence type="ECO:0000256" key="2">
    <source>
        <dbReference type="ARBA" id="ARBA00022737"/>
    </source>
</evidence>
<name>A0ABY7FPA6_MYAAR</name>
<organism evidence="6 7">
    <name type="scientific">Mya arenaria</name>
    <name type="common">Soft-shell clam</name>
    <dbReference type="NCBI Taxonomy" id="6604"/>
    <lineage>
        <taxon>Eukaryota</taxon>
        <taxon>Metazoa</taxon>
        <taxon>Spiralia</taxon>
        <taxon>Lophotrochozoa</taxon>
        <taxon>Mollusca</taxon>
        <taxon>Bivalvia</taxon>
        <taxon>Autobranchia</taxon>
        <taxon>Heteroconchia</taxon>
        <taxon>Euheterodonta</taxon>
        <taxon>Imparidentia</taxon>
        <taxon>Neoheterodontei</taxon>
        <taxon>Myida</taxon>
        <taxon>Myoidea</taxon>
        <taxon>Myidae</taxon>
        <taxon>Mya</taxon>
    </lineage>
</organism>
<evidence type="ECO:0000256" key="1">
    <source>
        <dbReference type="ARBA" id="ARBA00022536"/>
    </source>
</evidence>
<dbReference type="SUPFAM" id="SSF57184">
    <property type="entry name" value="Growth factor receptor domain"/>
    <property type="match status" value="1"/>
</dbReference>
<dbReference type="Pfam" id="PF07645">
    <property type="entry name" value="EGF_CA"/>
    <property type="match status" value="2"/>
</dbReference>